<proteinExistence type="predicted"/>
<dbReference type="RefSeq" id="WP_015361065.1">
    <property type="nucleotide sequence ID" value="NZ_QKZR01000001.1"/>
</dbReference>
<keyword evidence="3" id="KW-1185">Reference proteome</keyword>
<evidence type="ECO:0000313" key="3">
    <source>
        <dbReference type="Proteomes" id="UP000248584"/>
    </source>
</evidence>
<organism evidence="2 3">
    <name type="scientific">Nonlabens dokdonensis</name>
    <dbReference type="NCBI Taxonomy" id="328515"/>
    <lineage>
        <taxon>Bacteria</taxon>
        <taxon>Pseudomonadati</taxon>
        <taxon>Bacteroidota</taxon>
        <taxon>Flavobacteriia</taxon>
        <taxon>Flavobacteriales</taxon>
        <taxon>Flavobacteriaceae</taxon>
        <taxon>Nonlabens</taxon>
    </lineage>
</organism>
<feature type="transmembrane region" description="Helical" evidence="1">
    <location>
        <begin position="77"/>
        <end position="100"/>
    </location>
</feature>
<feature type="transmembrane region" description="Helical" evidence="1">
    <location>
        <begin position="7"/>
        <end position="31"/>
    </location>
</feature>
<name>A0ABX5PZS0_9FLAO</name>
<evidence type="ECO:0000313" key="2">
    <source>
        <dbReference type="EMBL" id="PZX43260.1"/>
    </source>
</evidence>
<dbReference type="Proteomes" id="UP000248584">
    <property type="component" value="Unassembled WGS sequence"/>
</dbReference>
<keyword evidence="1" id="KW-0472">Membrane</keyword>
<evidence type="ECO:0000256" key="1">
    <source>
        <dbReference type="SAM" id="Phobius"/>
    </source>
</evidence>
<reference evidence="2 3" key="1">
    <citation type="submission" date="2018-06" db="EMBL/GenBank/DDBJ databases">
        <title>Genomic Encyclopedia of Archaeal and Bacterial Type Strains, Phase II (KMG-II): from individual species to whole genera.</title>
        <authorList>
            <person name="Goeker M."/>
        </authorList>
    </citation>
    <scope>NUCLEOTIDE SEQUENCE [LARGE SCALE GENOMIC DNA]</scope>
    <source>
        <strain evidence="2 3">DSM 17205</strain>
    </source>
</reference>
<feature type="transmembrane region" description="Helical" evidence="1">
    <location>
        <begin position="43"/>
        <end position="65"/>
    </location>
</feature>
<sequence length="193" mass="22365">MNAKDTIPLIGQLLVLVVLTLIASFFIYIISPGNFMICDKDGLIIYPLFLVFTICSIGILINSIAQYRKGKWRAYRLISIGFTISLIVSIFIFRPLYFLVVFDDVIIKLEENEQAYIELELYENKRFYVDYFESGCGIEKVGTYQIINDQLLLEYDSNKTSYFGKLFKIEENEAVCLDCDIPVYLKMSFNNKN</sequence>
<keyword evidence="1" id="KW-1133">Transmembrane helix</keyword>
<keyword evidence="1" id="KW-0812">Transmembrane</keyword>
<dbReference type="EMBL" id="QKZR01000001">
    <property type="protein sequence ID" value="PZX43260.1"/>
    <property type="molecule type" value="Genomic_DNA"/>
</dbReference>
<comment type="caution">
    <text evidence="2">The sequence shown here is derived from an EMBL/GenBank/DDBJ whole genome shotgun (WGS) entry which is preliminary data.</text>
</comment>
<protein>
    <submittedName>
        <fullName evidence="2">Uncharacterized protein</fullName>
    </submittedName>
</protein>
<gene>
    <name evidence="2" type="ORF">LX97_00260</name>
</gene>
<accession>A0ABX5PZS0</accession>